<evidence type="ECO:0000259" key="2">
    <source>
        <dbReference type="Pfam" id="PF18991"/>
    </source>
</evidence>
<dbReference type="InterPro" id="IPR043782">
    <property type="entry name" value="DUF5724"/>
</dbReference>
<dbReference type="RefSeq" id="WP_055278937.1">
    <property type="nucleotide sequence ID" value="NZ_CABIXA010000008.1"/>
</dbReference>
<feature type="domain" description="DUF4132" evidence="1">
    <location>
        <begin position="1322"/>
        <end position="1494"/>
    </location>
</feature>
<protein>
    <recommendedName>
        <fullName evidence="6">DUF4132 domain-containing protein</fullName>
    </recommendedName>
</protein>
<dbReference type="Pfam" id="PF18991">
    <property type="entry name" value="DUF5724"/>
    <property type="match status" value="1"/>
</dbReference>
<reference evidence="4 5" key="1">
    <citation type="submission" date="2015-09" db="EMBL/GenBank/DDBJ databases">
        <authorList>
            <consortium name="Pathogen Informatics"/>
        </authorList>
    </citation>
    <scope>NUCLEOTIDE SEQUENCE [LARGE SCALE GENOMIC DNA]</scope>
    <source>
        <strain evidence="4 5">2789STDY5608840</strain>
    </source>
</reference>
<dbReference type="SUPFAM" id="SSF48371">
    <property type="entry name" value="ARM repeat"/>
    <property type="match status" value="1"/>
</dbReference>
<dbReference type="Pfam" id="PF13569">
    <property type="entry name" value="DUF4132"/>
    <property type="match status" value="1"/>
</dbReference>
<gene>
    <name evidence="4" type="ORF">ERS852397_01808</name>
</gene>
<dbReference type="EMBL" id="CYZH01000008">
    <property type="protein sequence ID" value="CUO33264.1"/>
    <property type="molecule type" value="Genomic_DNA"/>
</dbReference>
<sequence>MRLIYNDALNKRIAPYLERLTKKRTSLDKETMTLLDVFMQYFNMDTRYGAYSDKLEPCIIHIIQEEKIKSVANLFDGKLNKVLRYLLGDEYANLFHTYLKLKARCPYTHGYSRRSQRSANPLLHFSHIIDALTEFLKLRATGFSEQAILNGGNTPEEIETYKDAMNCQNWMAAQIAEGNQTVIEHLNNVLTSENNANRLNQGHLQAIAVSGYRPLLELEGKLLLAAKLQEGLRQAIVETMDEGCPESYLHLFSVICDNGLQRFASVKRGIAVCTGIGEQDSSERITNKYVELIRRFLNDREEARKALQSKDTVELYLALWSIGFYNTEEIQALVPGIIKDGAKYQVQTLLYFLRCTQYSGMNHRISKDAFEKWYNEPSVVAAILPLYLSGLYLSRYGGHKDAPSLHDYFDSKEEAIRHYNYLKNVYQSISAKEIYSPYVFPWESAELTRSEIVLKMAYITWMTNDSALKDDLCTCLPSLDTYMRAGYIGVVLNPPTSHLQEEYVLQSLGDRSQDVRDEAYKVLSEMTLSPEQNQKVEELLRFKYSEMRINAINLLMKQPKEQLSGSIRRLLTDKVAERRLAGLDMMKTIHNVEFLQDTYQELIPTVKEIQKPNAKEKVLIESLIGDGTEKNTAQHYTKDNGFGLYDPALEVNLPEIAQDKGFNVKKAFEFICFGRAKLVFKKLSKYIEIYKNEEFKNGYGEARLVGNSVLINWSNYGGLSGLGFPELWKAFYEEEIGSYDKLLMMSFMLASTGAPKDDDDYDEEDEEDIKADQKSSNTFEPLVNRMYAGITYRGLQKELRKMPYYEQMSDIIEALSYEYKDEAVYQRLAVNMLLQLLPLLNTKNIFRQYTNKHAWLRDKLEYGEKEIVYPIHNNKFVNFWLEMPQKPMSDDLFIRYFTVRYQLYKLTNYMEHTPELEETDSYLHATDFARAWMLGIIPTEEVYREMMGRISSPAQIKAITTVLNDNVRFNKEKERYADIKNVDFSLFRSLAQKIVDRILEIELKRGDSETQVTSLAEELSYIYGVDTFIHILQAFGKDTFIRDSYNWGSTKRGVLSSLLHACHPLPTDTSENLKKLAKQAEISDERLVEAAMFAPQWIELTEKAIGWKGLTSAAYYFHAHTNETCDDKKKAIIARYTPIDVEDLREGAFDIDWFKDAFKTIGKRRFEVVYNAAKYISCSNSHTRARKFADATNGAVKAADVKKEIVAKRNKDLLMSYGLIPLGRKPDKELLDRYQYLQKFLKESKEFGAQRQESEKKAVNIALQNLARNSGYGDVTRLTWSMETELIKELLPYLSPQEIDGVEVYVQINEEGKSEIKQIKDGKELNSMPAKLKKHPYIEELKAVHKKLKDQYTRSRVMLEQAMEDCTRFEESELRKLMQNPVIWPLLRHLVFICNGQTGFYTDGLLVTVNAVCLPLKPKDELRIAHPTDLYASGDWHAYQKFLFDKAIRQPFKQVFRELYVPTPEEVEATQSRRYAGNQIQPQKTVAVLKGRRWVADYEDGLQKIYYKENIIATIYAMADWFSPADIEAPTLEYVCFHNRKDYKLMKISEIPPVIFSEVMRDVDLAVSVAHAGSVDPETSHSTIEMRSMLVELTMPLFHFKNVTIKGSFAHIEGKLGKYNIHLGSGVIHQEGGAQIAVLPVHSQNRGRLFLPFVDEDPKTAEILTKIIFFAEDDKIKDPSILNQIK</sequence>
<proteinExistence type="predicted"/>
<accession>A0A174E683</accession>
<evidence type="ECO:0000313" key="5">
    <source>
        <dbReference type="Proteomes" id="UP000095517"/>
    </source>
</evidence>
<evidence type="ECO:0000313" key="4">
    <source>
        <dbReference type="EMBL" id="CUO33264.1"/>
    </source>
</evidence>
<feature type="domain" description="DUF5724" evidence="2">
    <location>
        <begin position="52"/>
        <end position="1282"/>
    </location>
</feature>
<name>A0A174E683_9BACE</name>
<feature type="domain" description="DUF7737" evidence="3">
    <location>
        <begin position="1584"/>
        <end position="1685"/>
    </location>
</feature>
<dbReference type="Proteomes" id="UP000095517">
    <property type="component" value="Unassembled WGS sequence"/>
</dbReference>
<dbReference type="InterPro" id="IPR025406">
    <property type="entry name" value="DUF4132"/>
</dbReference>
<dbReference type="STRING" id="338188.ERS852397_01808"/>
<dbReference type="InterPro" id="IPR016024">
    <property type="entry name" value="ARM-type_fold"/>
</dbReference>
<evidence type="ECO:0000259" key="3">
    <source>
        <dbReference type="Pfam" id="PF24879"/>
    </source>
</evidence>
<organism evidence="4 5">
    <name type="scientific">Bacteroides finegoldii</name>
    <dbReference type="NCBI Taxonomy" id="338188"/>
    <lineage>
        <taxon>Bacteria</taxon>
        <taxon>Pseudomonadati</taxon>
        <taxon>Bacteroidota</taxon>
        <taxon>Bacteroidia</taxon>
        <taxon>Bacteroidales</taxon>
        <taxon>Bacteroidaceae</taxon>
        <taxon>Bacteroides</taxon>
    </lineage>
</organism>
<dbReference type="InterPro" id="IPR056639">
    <property type="entry name" value="DUF7737"/>
</dbReference>
<evidence type="ECO:0000259" key="1">
    <source>
        <dbReference type="Pfam" id="PF13569"/>
    </source>
</evidence>
<dbReference type="Pfam" id="PF24879">
    <property type="entry name" value="DUF7737"/>
    <property type="match status" value="1"/>
</dbReference>
<evidence type="ECO:0008006" key="6">
    <source>
        <dbReference type="Google" id="ProtNLM"/>
    </source>
</evidence>